<reference evidence="2" key="1">
    <citation type="submission" date="2020-09" db="EMBL/GenBank/DDBJ databases">
        <title>Whole genome shotgun sequence of Streptomyces xanthophaeus NBRC 12829.</title>
        <authorList>
            <person name="Komaki H."/>
            <person name="Tamura T."/>
        </authorList>
    </citation>
    <scope>NUCLEOTIDE SEQUENCE</scope>
    <source>
        <strain evidence="2">NBRC 12829</strain>
    </source>
</reference>
<dbReference type="EMBL" id="BNEE01000004">
    <property type="protein sequence ID" value="GHI84543.1"/>
    <property type="molecule type" value="Genomic_DNA"/>
</dbReference>
<proteinExistence type="predicted"/>
<dbReference type="AlphaFoldDB" id="A0A919L9X1"/>
<organism evidence="2 3">
    <name type="scientific">Streptomyces xanthophaeus</name>
    <dbReference type="NCBI Taxonomy" id="67385"/>
    <lineage>
        <taxon>Bacteria</taxon>
        <taxon>Bacillati</taxon>
        <taxon>Actinomycetota</taxon>
        <taxon>Actinomycetes</taxon>
        <taxon>Kitasatosporales</taxon>
        <taxon>Streptomycetaceae</taxon>
        <taxon>Streptomyces</taxon>
    </lineage>
</organism>
<protein>
    <submittedName>
        <fullName evidence="2">Uncharacterized protein</fullName>
    </submittedName>
</protein>
<feature type="compositionally biased region" description="Basic residues" evidence="1">
    <location>
        <begin position="1"/>
        <end position="11"/>
    </location>
</feature>
<evidence type="ECO:0000256" key="1">
    <source>
        <dbReference type="SAM" id="MobiDB-lite"/>
    </source>
</evidence>
<feature type="region of interest" description="Disordered" evidence="1">
    <location>
        <begin position="62"/>
        <end position="81"/>
    </location>
</feature>
<feature type="region of interest" description="Disordered" evidence="1">
    <location>
        <begin position="1"/>
        <end position="49"/>
    </location>
</feature>
<keyword evidence="3" id="KW-1185">Reference proteome</keyword>
<comment type="caution">
    <text evidence="2">The sequence shown here is derived from an EMBL/GenBank/DDBJ whole genome shotgun (WGS) entry which is preliminary data.</text>
</comment>
<accession>A0A919L9X1</accession>
<name>A0A919L9X1_9ACTN</name>
<gene>
    <name evidence="2" type="ORF">Sxan_19070</name>
</gene>
<sequence>MALRLAMHRTGHRDPANLSGHSTRRPGPRCPGSADPAVRGPRPGGGPAAVVGARGVFPATADTRNNARSAPGVTHPAAAPGSFIRTSSATYRLPRPASGV</sequence>
<evidence type="ECO:0000313" key="3">
    <source>
        <dbReference type="Proteomes" id="UP000600026"/>
    </source>
</evidence>
<evidence type="ECO:0000313" key="2">
    <source>
        <dbReference type="EMBL" id="GHI84543.1"/>
    </source>
</evidence>
<dbReference type="Proteomes" id="UP000600026">
    <property type="component" value="Unassembled WGS sequence"/>
</dbReference>